<reference evidence="1 2" key="1">
    <citation type="submission" date="2022-05" db="EMBL/GenBank/DDBJ databases">
        <authorList>
            <consortium name="Genoscope - CEA"/>
            <person name="William W."/>
        </authorList>
    </citation>
    <scope>NUCLEOTIDE SEQUENCE [LARGE SCALE GENOMIC DNA]</scope>
</reference>
<dbReference type="Proteomes" id="UP001159405">
    <property type="component" value="Unassembled WGS sequence"/>
</dbReference>
<proteinExistence type="predicted"/>
<protein>
    <submittedName>
        <fullName evidence="1">Uncharacterized protein</fullName>
    </submittedName>
</protein>
<accession>A0ABN8QLN6</accession>
<evidence type="ECO:0000313" key="2">
    <source>
        <dbReference type="Proteomes" id="UP001159405"/>
    </source>
</evidence>
<dbReference type="EMBL" id="CALNXK010000139">
    <property type="protein sequence ID" value="CAH3166918.1"/>
    <property type="molecule type" value="Genomic_DNA"/>
</dbReference>
<feature type="non-terminal residue" evidence="1">
    <location>
        <position position="161"/>
    </location>
</feature>
<name>A0ABN8QLN6_9CNID</name>
<evidence type="ECO:0000313" key="1">
    <source>
        <dbReference type="EMBL" id="CAH3166918.1"/>
    </source>
</evidence>
<comment type="caution">
    <text evidence="1">The sequence shown here is derived from an EMBL/GenBank/DDBJ whole genome shotgun (WGS) entry which is preliminary data.</text>
</comment>
<sequence length="161" mass="18947">MYGGVSFYVRSSINFSLRTDLSIDQLENLCIEVRKPNSKPFLVTTWYRPPDSIVDKFNFFETLIGKMDAKIDHSLIYAFRKLSAGKHTKGHTTISYRNFKHFDADSFRNDISLQDWDYIKTFGDPNQMWHAWKTIFYNVVDRHAPLRTKRVRGSKAPWITT</sequence>
<keyword evidence="2" id="KW-1185">Reference proteome</keyword>
<organism evidence="1 2">
    <name type="scientific">Porites lobata</name>
    <dbReference type="NCBI Taxonomy" id="104759"/>
    <lineage>
        <taxon>Eukaryota</taxon>
        <taxon>Metazoa</taxon>
        <taxon>Cnidaria</taxon>
        <taxon>Anthozoa</taxon>
        <taxon>Hexacorallia</taxon>
        <taxon>Scleractinia</taxon>
        <taxon>Fungiina</taxon>
        <taxon>Poritidae</taxon>
        <taxon>Porites</taxon>
    </lineage>
</organism>
<gene>
    <name evidence="1" type="ORF">PLOB_00007924</name>
</gene>